<feature type="region of interest" description="Disordered" evidence="15">
    <location>
        <begin position="66"/>
        <end position="86"/>
    </location>
</feature>
<keyword evidence="5" id="KW-0808">Transferase</keyword>
<evidence type="ECO:0000256" key="6">
    <source>
        <dbReference type="ARBA" id="ARBA00022692"/>
    </source>
</evidence>
<dbReference type="EC" id="2.3.2.27" evidence="4"/>
<protein>
    <recommendedName>
        <fullName evidence="4">RING-type E3 ubiquitin transferase</fullName>
        <ecNumber evidence="4">2.3.2.27</ecNumber>
    </recommendedName>
</protein>
<keyword evidence="8 14" id="KW-0863">Zinc-finger</keyword>
<evidence type="ECO:0000256" key="7">
    <source>
        <dbReference type="ARBA" id="ARBA00022723"/>
    </source>
</evidence>
<evidence type="ECO:0000256" key="4">
    <source>
        <dbReference type="ARBA" id="ARBA00012483"/>
    </source>
</evidence>
<dbReference type="EMBL" id="JBBNAE010000004">
    <property type="protein sequence ID" value="KAK9131565.1"/>
    <property type="molecule type" value="Genomic_DNA"/>
</dbReference>
<evidence type="ECO:0000256" key="14">
    <source>
        <dbReference type="PROSITE-ProRule" id="PRU00175"/>
    </source>
</evidence>
<evidence type="ECO:0000256" key="16">
    <source>
        <dbReference type="SAM" id="Phobius"/>
    </source>
</evidence>
<evidence type="ECO:0000256" key="2">
    <source>
        <dbReference type="ARBA" id="ARBA00004167"/>
    </source>
</evidence>
<evidence type="ECO:0000256" key="11">
    <source>
        <dbReference type="ARBA" id="ARBA00022989"/>
    </source>
</evidence>
<dbReference type="Gene3D" id="3.30.40.10">
    <property type="entry name" value="Zinc/RING finger domain, C3HC4 (zinc finger)"/>
    <property type="match status" value="1"/>
</dbReference>
<evidence type="ECO:0000256" key="3">
    <source>
        <dbReference type="ARBA" id="ARBA00004906"/>
    </source>
</evidence>
<dbReference type="InterPro" id="IPR013083">
    <property type="entry name" value="Znf_RING/FYVE/PHD"/>
</dbReference>
<sequence>MEEEVKSSSSGGSREIDEGPVIELSGKIMLAAVILLFCVILLVLVLHLYARWFYFWRRQRTQQQQHEQEEQLDDVNDGDGGGGGGGGVDASVIGSLPILIFKREVEEQLMMKDDEVDGLECAVCLCDVSEGERVRLLPKCNHGFHVECIDMWFQTHHTCPLCRSSVAPAPAPAPAPDDDDSTPSTESPIFPTNVLFWGNQIQIHVTTRGTTTGLPPTPAAAAAAAAASPIIAPNSSTPDDEEGTSSLVIDIPITLLSQNSDEEEEDEEKEHNSPPSTTLRSLRRLLTRDKRVLHFACNTPTTTTFDVEFGGQTSKSSSDL</sequence>
<gene>
    <name evidence="18" type="ORF">Sjap_012052</name>
</gene>
<reference evidence="18 19" key="1">
    <citation type="submission" date="2024-01" db="EMBL/GenBank/DDBJ databases">
        <title>Genome assemblies of Stephania.</title>
        <authorList>
            <person name="Yang L."/>
        </authorList>
    </citation>
    <scope>NUCLEOTIDE SEQUENCE [LARGE SCALE GENOMIC DNA]</scope>
    <source>
        <strain evidence="18">QJT</strain>
        <tissue evidence="18">Leaf</tissue>
    </source>
</reference>
<organism evidence="18 19">
    <name type="scientific">Stephania japonica</name>
    <dbReference type="NCBI Taxonomy" id="461633"/>
    <lineage>
        <taxon>Eukaryota</taxon>
        <taxon>Viridiplantae</taxon>
        <taxon>Streptophyta</taxon>
        <taxon>Embryophyta</taxon>
        <taxon>Tracheophyta</taxon>
        <taxon>Spermatophyta</taxon>
        <taxon>Magnoliopsida</taxon>
        <taxon>Ranunculales</taxon>
        <taxon>Menispermaceae</taxon>
        <taxon>Menispermoideae</taxon>
        <taxon>Cissampelideae</taxon>
        <taxon>Stephania</taxon>
    </lineage>
</organism>
<comment type="catalytic activity">
    <reaction evidence="1">
        <text>S-ubiquitinyl-[E2 ubiquitin-conjugating enzyme]-L-cysteine + [acceptor protein]-L-lysine = [E2 ubiquitin-conjugating enzyme]-L-cysteine + N(6)-ubiquitinyl-[acceptor protein]-L-lysine.</text>
        <dbReference type="EC" id="2.3.2.27"/>
    </reaction>
</comment>
<evidence type="ECO:0000259" key="17">
    <source>
        <dbReference type="PROSITE" id="PS50089"/>
    </source>
</evidence>
<keyword evidence="19" id="KW-1185">Reference proteome</keyword>
<evidence type="ECO:0000256" key="15">
    <source>
        <dbReference type="SAM" id="MobiDB-lite"/>
    </source>
</evidence>
<evidence type="ECO:0000256" key="13">
    <source>
        <dbReference type="ARBA" id="ARBA00024209"/>
    </source>
</evidence>
<evidence type="ECO:0000256" key="5">
    <source>
        <dbReference type="ARBA" id="ARBA00022679"/>
    </source>
</evidence>
<name>A0AAP0JEK3_9MAGN</name>
<dbReference type="FunFam" id="3.30.40.10:FF:000187">
    <property type="entry name" value="E3 ubiquitin-protein ligase ATL6"/>
    <property type="match status" value="1"/>
</dbReference>
<keyword evidence="10" id="KW-0862">Zinc</keyword>
<comment type="similarity">
    <text evidence="13">Belongs to the RING-type zinc finger family. ATL subfamily.</text>
</comment>
<dbReference type="InterPro" id="IPR001841">
    <property type="entry name" value="Znf_RING"/>
</dbReference>
<dbReference type="PROSITE" id="PS50089">
    <property type="entry name" value="ZF_RING_2"/>
    <property type="match status" value="1"/>
</dbReference>
<evidence type="ECO:0000256" key="8">
    <source>
        <dbReference type="ARBA" id="ARBA00022771"/>
    </source>
</evidence>
<comment type="caution">
    <text evidence="18">The sequence shown here is derived from an EMBL/GenBank/DDBJ whole genome shotgun (WGS) entry which is preliminary data.</text>
</comment>
<keyword evidence="7" id="KW-0479">Metal-binding</keyword>
<dbReference type="SMART" id="SM00184">
    <property type="entry name" value="RING"/>
    <property type="match status" value="1"/>
</dbReference>
<keyword evidence="9" id="KW-0833">Ubl conjugation pathway</keyword>
<dbReference type="GO" id="GO:0008270">
    <property type="term" value="F:zinc ion binding"/>
    <property type="evidence" value="ECO:0007669"/>
    <property type="project" value="UniProtKB-KW"/>
</dbReference>
<feature type="domain" description="RING-type" evidence="17">
    <location>
        <begin position="121"/>
        <end position="163"/>
    </location>
</feature>
<dbReference type="GO" id="GO:0061630">
    <property type="term" value="F:ubiquitin protein ligase activity"/>
    <property type="evidence" value="ECO:0007669"/>
    <property type="project" value="UniProtKB-EC"/>
</dbReference>
<dbReference type="PANTHER" id="PTHR45768:SF34">
    <property type="entry name" value="RING-H2 FINGER PROTEIN ATL64"/>
    <property type="match status" value="1"/>
</dbReference>
<dbReference type="SUPFAM" id="SSF57850">
    <property type="entry name" value="RING/U-box"/>
    <property type="match status" value="1"/>
</dbReference>
<dbReference type="AlphaFoldDB" id="A0AAP0JEK3"/>
<feature type="region of interest" description="Disordered" evidence="15">
    <location>
        <begin position="259"/>
        <end position="279"/>
    </location>
</feature>
<feature type="transmembrane region" description="Helical" evidence="16">
    <location>
        <begin position="28"/>
        <end position="50"/>
    </location>
</feature>
<comment type="pathway">
    <text evidence="3">Protein modification; protein ubiquitination.</text>
</comment>
<feature type="region of interest" description="Disordered" evidence="15">
    <location>
        <begin position="168"/>
        <end position="189"/>
    </location>
</feature>
<keyword evidence="12 16" id="KW-0472">Membrane</keyword>
<evidence type="ECO:0000256" key="9">
    <source>
        <dbReference type="ARBA" id="ARBA00022786"/>
    </source>
</evidence>
<dbReference type="CDD" id="cd16461">
    <property type="entry name" value="RING-H2_EL5-like"/>
    <property type="match status" value="1"/>
</dbReference>
<proteinExistence type="inferred from homology"/>
<evidence type="ECO:0000313" key="19">
    <source>
        <dbReference type="Proteomes" id="UP001417504"/>
    </source>
</evidence>
<dbReference type="Pfam" id="PF13639">
    <property type="entry name" value="zf-RING_2"/>
    <property type="match status" value="1"/>
</dbReference>
<accession>A0AAP0JEK3</accession>
<evidence type="ECO:0000256" key="10">
    <source>
        <dbReference type="ARBA" id="ARBA00022833"/>
    </source>
</evidence>
<keyword evidence="11 16" id="KW-1133">Transmembrane helix</keyword>
<dbReference type="Proteomes" id="UP001417504">
    <property type="component" value="Unassembled WGS sequence"/>
</dbReference>
<keyword evidence="6 16" id="KW-0812">Transmembrane</keyword>
<evidence type="ECO:0000256" key="1">
    <source>
        <dbReference type="ARBA" id="ARBA00000900"/>
    </source>
</evidence>
<comment type="subcellular location">
    <subcellularLocation>
        <location evidence="2">Membrane</location>
        <topology evidence="2">Single-pass membrane protein</topology>
    </subcellularLocation>
</comment>
<dbReference type="PANTHER" id="PTHR45768">
    <property type="entry name" value="E3 UBIQUITIN-PROTEIN LIGASE RNF13-LIKE"/>
    <property type="match status" value="1"/>
</dbReference>
<evidence type="ECO:0000313" key="18">
    <source>
        <dbReference type="EMBL" id="KAK9131565.1"/>
    </source>
</evidence>
<dbReference type="GO" id="GO:0016020">
    <property type="term" value="C:membrane"/>
    <property type="evidence" value="ECO:0007669"/>
    <property type="project" value="UniProtKB-SubCell"/>
</dbReference>
<evidence type="ECO:0000256" key="12">
    <source>
        <dbReference type="ARBA" id="ARBA00023136"/>
    </source>
</evidence>